<feature type="region of interest" description="Disordered" evidence="6">
    <location>
        <begin position="736"/>
        <end position="761"/>
    </location>
</feature>
<feature type="domain" description="CCR4-NOT transcription complex subunit 1 HEAT repeat" evidence="11">
    <location>
        <begin position="552"/>
        <end position="687"/>
    </location>
</feature>
<feature type="region of interest" description="Disordered" evidence="6">
    <location>
        <begin position="1790"/>
        <end position="1843"/>
    </location>
</feature>
<name>A0A2R5GTV9_9STRA</name>
<dbReference type="InterPro" id="IPR032194">
    <property type="entry name" value="CNOT1_HEAT"/>
</dbReference>
<feature type="domain" description="CCR4-Not complex component Not1 C-terminal" evidence="7">
    <location>
        <begin position="2009"/>
        <end position="2373"/>
    </location>
</feature>
<evidence type="ECO:0000256" key="2">
    <source>
        <dbReference type="ARBA" id="ARBA00022491"/>
    </source>
</evidence>
<dbReference type="InterPro" id="IPR032193">
    <property type="entry name" value="CNOT1_TTP_bind"/>
</dbReference>
<dbReference type="Proteomes" id="UP000241890">
    <property type="component" value="Unassembled WGS sequence"/>
</dbReference>
<feature type="compositionally biased region" description="Low complexity" evidence="6">
    <location>
        <begin position="1267"/>
        <end position="1289"/>
    </location>
</feature>
<dbReference type="InterPro" id="IPR024557">
    <property type="entry name" value="CNOT1_dom_4"/>
</dbReference>
<evidence type="ECO:0000259" key="11">
    <source>
        <dbReference type="Pfam" id="PF16418"/>
    </source>
</evidence>
<evidence type="ECO:0000256" key="1">
    <source>
        <dbReference type="ARBA" id="ARBA00004123"/>
    </source>
</evidence>
<evidence type="ECO:0000259" key="10">
    <source>
        <dbReference type="Pfam" id="PF16417"/>
    </source>
</evidence>
<dbReference type="GO" id="GO:0005634">
    <property type="term" value="C:nucleus"/>
    <property type="evidence" value="ECO:0007669"/>
    <property type="project" value="UniProtKB-SubCell"/>
</dbReference>
<dbReference type="GO" id="GO:0000289">
    <property type="term" value="P:nuclear-transcribed mRNA poly(A) tail shortening"/>
    <property type="evidence" value="ECO:0007669"/>
    <property type="project" value="UniProtKB-ARBA"/>
</dbReference>
<evidence type="ECO:0000259" key="9">
    <source>
        <dbReference type="Pfam" id="PF16415"/>
    </source>
</evidence>
<dbReference type="InterPro" id="IPR007196">
    <property type="entry name" value="CCR4-Not_Not1_C"/>
</dbReference>
<feature type="domain" description="CCR4-NOT transcription complex subunit 1" evidence="8">
    <location>
        <begin position="1326"/>
        <end position="1466"/>
    </location>
</feature>
<feature type="region of interest" description="Disordered" evidence="6">
    <location>
        <begin position="350"/>
        <end position="370"/>
    </location>
</feature>
<dbReference type="GO" id="GO:0000932">
    <property type="term" value="C:P-body"/>
    <property type="evidence" value="ECO:0007669"/>
    <property type="project" value="TreeGrafter"/>
</dbReference>
<proteinExistence type="predicted"/>
<feature type="domain" description="CCR4-NOT transcription complex subunit 1 CAF1-binding" evidence="9">
    <location>
        <begin position="1008"/>
        <end position="1221"/>
    </location>
</feature>
<keyword evidence="14" id="KW-1185">Reference proteome</keyword>
<dbReference type="InterPro" id="IPR055454">
    <property type="entry name" value="CNOT1-like_NOT1_connector"/>
</dbReference>
<sequence>MGYFCSPVFWQIRFLVESLTKKTQQACTSEIDDIVALYGQDAELFCLSCLVKEIDLGIVGAAQGQRGDQVPADMQSKLSVLSERVSSLWRMRQSEFAICMRQILEGAAALTKEAADEAVTTGEPLAGPKEPLRSINVQQLEIICRKVLGLNSSQQLCVGLGLSASANSKVADEGARFLVSTLFESLDISDRDADVDIIAKVLWVLRNQHVFLADTELSNSCLLALQDRLPETIKKLDVAPLALSDPLCVDSLVPTFEPEDDTISLAHVVGCLGIDGVMEDLGPACTASTETLKSVLEPFCKDRGTKLADEDVAAVLAMMARTQTSFVSGTRSMAASEKALDQLQQSFAGLSTSEKRRGTSGSGSSPAASDASGWDIGILVHVAKEVSGGNIDADKIVRLLGSCTDNLSPEALDKTGFDLIVRAYKLMKGGKALPGMALLETGDGKAPGTLWENRAAQMALLFHAATAPADAVSFAAKDSRREVVSSPQGIQSSPSGAWESVDFVATLDALAGSGFYQFVKALFEHAVDRYPETLLLGLLQIKSPFDALREETYAVLLPKFLQSIQQRTQPLQPKLDTVKQVWKLNHFVLLRALVALYARDPSFLPFLVEIVRQQPDGMAKFLDLPITTLVFDAICCASRSDPQEYDLDKWLTDRTKTVLSQGQQQVRAFARNLLTFVQRKAAGQQGAGPSAGAPLAAREIDIIFGRLSVLTQEPGLFTPDFISELSKTYEACGGRHNMHGTNPGATDKGNGSGGGLPSAAAASGAAGGVEKQAMAILQALYTSNKSPAETVEALVRMKNSTNPMEQNVFNALVHCVLDKYHALDAESERNVQLTGIIFGAFIQRQLISSMALGIALRYVLEALRKPTNTPHFRFGLVALDQIKSKLSEWPQTAAQVVKIPHMRERYPDLVRELEAVLANAGGGVNGSTSHSNSIAAAAAAAAVASSMPAIGGTSSVVQQVQNAIRSPVAPGPFPLRGSERTEDRYAAFSARLDELIGGAKNLSESVPPPSAEIEDRITFIINNLAQRNLADKVKEAKEVLKAEYFQWVAFYLVAKRVSTQGNYHTLYMSFLDQIGESGLMEQVRIRTLATVRRLLGSNEIVTSTNERSVLKNLGSWLGRLTLAKNKPLLHRELNLKGLLIDGYERGWLIAVVPFAAKILDGTKGSKVFVSHNPWVMGLLRTLAELYQLAELKLNLKFEIEVLCKNLSIDLKAIQPSNILRFCRRPQLESNPDFNFKASEKPAPPPSPVLQQQQQQQQSGSQMNHGLQTQQQQHLQAQSGNRQQPQQQQQDDSKISAIPEHTEIPNLGAYVHINPGLQLFIQQPSLLRRVVPVAVDRAIREIIQPVVERSVTIACITTREMITKDFAMEPDEKKMRKAAHLMVSNLAGALALVTCKEPLRASMSSHLRSLLAPRENQQGAVDEVVQHCAIENLELGCMLIEKAATEKAMRDIDEQIEKSLTLRRESRERHNTPYFDMSVFQTGNRYPGALPDNLRPTPSLQGLGPHQLLVYESFQRTPRQPMVPPSRAAVGGSAAGPQVKPGAKQQGQSAMGPGKPPLGPAISNSQGLEKWRMHLIQINHLLQELITASPGARGAGVSQLPSDHEILARLREMRSIGQQIAPAQRDDAVRTFVQPVFKRLYEIGAGDKLVLEVHLAMLELLRDLASDAASLRKSITEWVIYAPVEHKLNRQVTIGLIRTKLIHLADFDVYLAKLMEVGRQMSAVSFAMDIVRECILSRMVLIPEMLMTLDTLQKILVMSKQGASSGGGGGGQQVPEVPGLESLLDSVRMLATEQQQQQQTSGQQQGQQQQQQQQQQPPSPLQQSQSATSGQSLQPGLFLRSPDPPQLRQQVAHLLHRWIQLCAMPDGAVHESVHRPYMGLLQQQGALKGNENALRFFRITTELCVESSLTQTPSSSQESAAGGRGFPSKLSYVAIDAFCKLVVLLVKYADLRERTSLLSMVLDVIAGVLCREFVVRSQNNVEAFLDQRPYFRLFLNLQQDLIEAYEVEGLPEEHEVALLATFADVYMRAIPPSKLPCFSFAWLELISHRCFMPKLLRCRDARAWELLEGLLVDLFGFLQPYLREAQLTASVRVLYKGTLRVLLVLLHDFPEFLCSFHFSLCDVIPATCIQLRNLVLSAFPRSMQLLDPFTPDLRIETLPEVQSAPSILAKYKRALEDAKLLPALDEYLAKGQPANFVSELKDKLLVQNATTQENEYNVPLVNALALHVGISVTGQLAGARAQQQNGGEVQSLLNTLQQSSSLSAISLYSQLLNDLDEEGRYHFVNALANQLRYPNSHTHFFSSVLLYLFLEARTDLIREQITRVLLERLIVHRPHPWGLLITFIELIKNPRFRFWNYSFTKCAPEIHRLFESVARSCMSASNSQSAASNTQDSASRA</sequence>
<dbReference type="FunCoup" id="A0A2R5GTV9">
    <property type="interactions" value="411"/>
</dbReference>
<evidence type="ECO:0000313" key="13">
    <source>
        <dbReference type="EMBL" id="GBG33188.1"/>
    </source>
</evidence>
<dbReference type="Gene3D" id="1.25.40.840">
    <property type="entry name" value="CCR4-NOT transcription complex subunit 1 TTP binding domain"/>
    <property type="match status" value="1"/>
</dbReference>
<dbReference type="OrthoDB" id="1933107at2759"/>
<gene>
    <name evidence="13" type="ORF">FCC1311_094122</name>
</gene>
<comment type="caution">
    <text evidence="13">The sequence shown here is derived from an EMBL/GenBank/DDBJ whole genome shotgun (WGS) entry which is preliminary data.</text>
</comment>
<keyword evidence="2" id="KW-0678">Repressor</keyword>
<dbReference type="FunFam" id="1.25.40.180:FF:000012">
    <property type="entry name" value="Ccr4-Not transcription complex subunit"/>
    <property type="match status" value="1"/>
</dbReference>
<feature type="compositionally biased region" description="Low complexity" evidence="6">
    <location>
        <begin position="1793"/>
        <end position="1825"/>
    </location>
</feature>
<feature type="region of interest" description="Disordered" evidence="6">
    <location>
        <begin position="1230"/>
        <end position="1292"/>
    </location>
</feature>
<dbReference type="GO" id="GO:0017148">
    <property type="term" value="P:negative regulation of translation"/>
    <property type="evidence" value="ECO:0007669"/>
    <property type="project" value="InterPro"/>
</dbReference>
<evidence type="ECO:0000259" key="12">
    <source>
        <dbReference type="Pfam" id="PF25097"/>
    </source>
</evidence>
<dbReference type="CDD" id="cd20710">
    <property type="entry name" value="NOT1_connector"/>
    <property type="match status" value="1"/>
</dbReference>
<dbReference type="GO" id="GO:0030015">
    <property type="term" value="C:CCR4-NOT core complex"/>
    <property type="evidence" value="ECO:0007669"/>
    <property type="project" value="InterPro"/>
</dbReference>
<dbReference type="Pfam" id="PF16417">
    <property type="entry name" value="CNOT1_TTP_bind"/>
    <property type="match status" value="1"/>
</dbReference>
<evidence type="ECO:0000256" key="4">
    <source>
        <dbReference type="ARBA" id="ARBA00023163"/>
    </source>
</evidence>
<dbReference type="InterPro" id="IPR038535">
    <property type="entry name" value="CNOT1_TTP_bind_sf"/>
</dbReference>
<feature type="domain" description="CCR4-NOT transcription complex subunit 1-like NOT1 connector" evidence="12">
    <location>
        <begin position="1611"/>
        <end position="1759"/>
    </location>
</feature>
<reference evidence="13 14" key="1">
    <citation type="submission" date="2017-12" db="EMBL/GenBank/DDBJ databases">
        <title>Sequencing, de novo assembly and annotation of complete genome of a new Thraustochytrid species, strain FCC1311.</title>
        <authorList>
            <person name="Sedici K."/>
            <person name="Godart F."/>
            <person name="Aiese Cigliano R."/>
            <person name="Sanseverino W."/>
            <person name="Barakat M."/>
            <person name="Ortet P."/>
            <person name="Marechal E."/>
            <person name="Cagnac O."/>
            <person name="Amato A."/>
        </authorList>
    </citation>
    <scope>NUCLEOTIDE SEQUENCE [LARGE SCALE GENOMIC DNA]</scope>
</reference>
<evidence type="ECO:0000259" key="8">
    <source>
        <dbReference type="Pfam" id="PF12842"/>
    </source>
</evidence>
<evidence type="ECO:0000313" key="14">
    <source>
        <dbReference type="Proteomes" id="UP000241890"/>
    </source>
</evidence>
<dbReference type="Pfam" id="PF12842">
    <property type="entry name" value="DUF3819"/>
    <property type="match status" value="1"/>
</dbReference>
<dbReference type="Pfam" id="PF16418">
    <property type="entry name" value="CNOT1_HEAT"/>
    <property type="match status" value="1"/>
</dbReference>
<dbReference type="Pfam" id="PF25097">
    <property type="entry name" value="ARM_Cnot1"/>
    <property type="match status" value="1"/>
</dbReference>
<dbReference type="Pfam" id="PF16415">
    <property type="entry name" value="CNOT1_CAF1_bind"/>
    <property type="match status" value="1"/>
</dbReference>
<dbReference type="Gene3D" id="1.25.40.790">
    <property type="match status" value="1"/>
</dbReference>
<evidence type="ECO:0000256" key="6">
    <source>
        <dbReference type="SAM" id="MobiDB-lite"/>
    </source>
</evidence>
<dbReference type="EMBL" id="BEYU01000147">
    <property type="protein sequence ID" value="GBG33188.1"/>
    <property type="molecule type" value="Genomic_DNA"/>
</dbReference>
<dbReference type="Gene3D" id="1.25.40.800">
    <property type="match status" value="1"/>
</dbReference>
<keyword evidence="3" id="KW-0805">Transcription regulation</keyword>
<evidence type="ECO:0000259" key="7">
    <source>
        <dbReference type="Pfam" id="PF04054"/>
    </source>
</evidence>
<dbReference type="Pfam" id="PF04054">
    <property type="entry name" value="Not1"/>
    <property type="match status" value="1"/>
</dbReference>
<dbReference type="InterPro" id="IPR032191">
    <property type="entry name" value="CNOT1_CAF1_bind"/>
</dbReference>
<protein>
    <submittedName>
        <fullName evidence="13">CCR4-NOT transcription complex subunit 1</fullName>
    </submittedName>
</protein>
<dbReference type="GO" id="GO:0060090">
    <property type="term" value="F:molecular adaptor activity"/>
    <property type="evidence" value="ECO:0007669"/>
    <property type="project" value="TreeGrafter"/>
</dbReference>
<feature type="region of interest" description="Disordered" evidence="6">
    <location>
        <begin position="1517"/>
        <end position="1563"/>
    </location>
</feature>
<comment type="subcellular location">
    <subcellularLocation>
        <location evidence="1">Nucleus</location>
    </subcellularLocation>
</comment>
<feature type="domain" description="CCR4-NOT transcription complex subunit 1 TTP binding" evidence="10">
    <location>
        <begin position="767"/>
        <end position="916"/>
    </location>
</feature>
<evidence type="ECO:0000256" key="3">
    <source>
        <dbReference type="ARBA" id="ARBA00023015"/>
    </source>
</evidence>
<accession>A0A2R5GTV9</accession>
<dbReference type="Gene3D" id="1.25.40.180">
    <property type="match status" value="1"/>
</dbReference>
<keyword evidence="4" id="KW-0804">Transcription</keyword>
<keyword evidence="5" id="KW-0539">Nucleus</keyword>
<evidence type="ECO:0000256" key="5">
    <source>
        <dbReference type="ARBA" id="ARBA00023242"/>
    </source>
</evidence>
<dbReference type="PANTHER" id="PTHR13162:SF8">
    <property type="entry name" value="CCR4-NOT TRANSCRIPTION COMPLEX SUBUNIT 1"/>
    <property type="match status" value="1"/>
</dbReference>
<dbReference type="InParanoid" id="A0A2R5GTV9"/>
<dbReference type="InterPro" id="IPR040398">
    <property type="entry name" value="Not1"/>
</dbReference>
<dbReference type="PANTHER" id="PTHR13162">
    <property type="entry name" value="CCR4-NOT TRANSCRIPTION COMPLEX"/>
    <property type="match status" value="1"/>
</dbReference>
<organism evidence="13 14">
    <name type="scientific">Hondaea fermentalgiana</name>
    <dbReference type="NCBI Taxonomy" id="2315210"/>
    <lineage>
        <taxon>Eukaryota</taxon>
        <taxon>Sar</taxon>
        <taxon>Stramenopiles</taxon>
        <taxon>Bigyra</taxon>
        <taxon>Labyrinthulomycetes</taxon>
        <taxon>Thraustochytrida</taxon>
        <taxon>Thraustochytriidae</taxon>
        <taxon>Hondaea</taxon>
    </lineage>
</organism>